<dbReference type="KEGG" id="tva:4764742"/>
<dbReference type="VEuPathDB" id="TrichDB:TVAG_340380"/>
<accession>A2EKF2</accession>
<proteinExistence type="predicted"/>
<dbReference type="TCDB" id="1.B.91.1.1">
    <property type="family name" value="the putative trichomonas porin-2 (t-porin-2) family"/>
</dbReference>
<name>A2EKF2_TRIV3</name>
<dbReference type="AlphaFoldDB" id="A2EKF2"/>
<dbReference type="VEuPathDB" id="TrichDB:TVAGG3_0979820"/>
<sequence length="270" mass="30580">MWERLAHHLEDSRLHLRPNIPSITFKKEADFLQGRFTVNYPLSFNAELFVSSKGFKDASFHPSFSPNVPFYLNVTSDKTYTAAFNFKLPNEKLPEKLRNNTFKFSLSGDQSNYLSSVFALTHQNKYSISLALRPCIIGGFYHGENVGVEFAYSLAEEQPSMSAMFNKRFDRTEVSLMASMYGEGTALITSDFDKVRISSYLRANPFTFDSTATFGIQIPFGNSFGNISFSIPSKTIRFEAALNLQYEEDKKSGITVYWPFSPNTIKSVLA</sequence>
<dbReference type="EMBL" id="DS113413">
    <property type="protein sequence ID" value="EAY06860.1"/>
    <property type="molecule type" value="Genomic_DNA"/>
</dbReference>
<reference evidence="1" key="2">
    <citation type="journal article" date="2007" name="Science">
        <title>Draft genome sequence of the sexually transmitted pathogen Trichomonas vaginalis.</title>
        <authorList>
            <person name="Carlton J.M."/>
            <person name="Hirt R.P."/>
            <person name="Silva J.C."/>
            <person name="Delcher A.L."/>
            <person name="Schatz M."/>
            <person name="Zhao Q."/>
            <person name="Wortman J.R."/>
            <person name="Bidwell S.L."/>
            <person name="Alsmark U.C.M."/>
            <person name="Besteiro S."/>
            <person name="Sicheritz-Ponten T."/>
            <person name="Noel C.J."/>
            <person name="Dacks J.B."/>
            <person name="Foster P.G."/>
            <person name="Simillion C."/>
            <person name="Van de Peer Y."/>
            <person name="Miranda-Saavedra D."/>
            <person name="Barton G.J."/>
            <person name="Westrop G.D."/>
            <person name="Mueller S."/>
            <person name="Dessi D."/>
            <person name="Fiori P.L."/>
            <person name="Ren Q."/>
            <person name="Paulsen I."/>
            <person name="Zhang H."/>
            <person name="Bastida-Corcuera F.D."/>
            <person name="Simoes-Barbosa A."/>
            <person name="Brown M.T."/>
            <person name="Hayes R.D."/>
            <person name="Mukherjee M."/>
            <person name="Okumura C.Y."/>
            <person name="Schneider R."/>
            <person name="Smith A.J."/>
            <person name="Vanacova S."/>
            <person name="Villalvazo M."/>
            <person name="Haas B.J."/>
            <person name="Pertea M."/>
            <person name="Feldblyum T.V."/>
            <person name="Utterback T.R."/>
            <person name="Shu C.L."/>
            <person name="Osoegawa K."/>
            <person name="de Jong P.J."/>
            <person name="Hrdy I."/>
            <person name="Horvathova L."/>
            <person name="Zubacova Z."/>
            <person name="Dolezal P."/>
            <person name="Malik S.B."/>
            <person name="Logsdon J.M. Jr."/>
            <person name="Henze K."/>
            <person name="Gupta A."/>
            <person name="Wang C.C."/>
            <person name="Dunne R.L."/>
            <person name="Upcroft J.A."/>
            <person name="Upcroft P."/>
            <person name="White O."/>
            <person name="Salzberg S.L."/>
            <person name="Tang P."/>
            <person name="Chiu C.-H."/>
            <person name="Lee Y.-S."/>
            <person name="Embley T.M."/>
            <person name="Coombs G.H."/>
            <person name="Mottram J.C."/>
            <person name="Tachezy J."/>
            <person name="Fraser-Liggett C.M."/>
            <person name="Johnson P.J."/>
        </authorList>
    </citation>
    <scope>NUCLEOTIDE SEQUENCE [LARGE SCALE GENOMIC DNA]</scope>
    <source>
        <strain evidence="1">G3</strain>
    </source>
</reference>
<dbReference type="Proteomes" id="UP000001542">
    <property type="component" value="Unassembled WGS sequence"/>
</dbReference>
<dbReference type="RefSeq" id="XP_001319083.1">
    <property type="nucleotide sequence ID" value="XM_001319048.1"/>
</dbReference>
<reference evidence="1" key="1">
    <citation type="submission" date="2006-10" db="EMBL/GenBank/DDBJ databases">
        <authorList>
            <person name="Amadeo P."/>
            <person name="Zhao Q."/>
            <person name="Wortman J."/>
            <person name="Fraser-Liggett C."/>
            <person name="Carlton J."/>
        </authorList>
    </citation>
    <scope>NUCLEOTIDE SEQUENCE</scope>
    <source>
        <strain evidence="1">G3</strain>
    </source>
</reference>
<organism evidence="1 2">
    <name type="scientific">Trichomonas vaginalis (strain ATCC PRA-98 / G3)</name>
    <dbReference type="NCBI Taxonomy" id="412133"/>
    <lineage>
        <taxon>Eukaryota</taxon>
        <taxon>Metamonada</taxon>
        <taxon>Parabasalia</taxon>
        <taxon>Trichomonadida</taxon>
        <taxon>Trichomonadidae</taxon>
        <taxon>Trichomonas</taxon>
    </lineage>
</organism>
<gene>
    <name evidence="1" type="ORF">TVAG_340380</name>
</gene>
<keyword evidence="2" id="KW-1185">Reference proteome</keyword>
<protein>
    <submittedName>
        <fullName evidence="1">Uncharacterized protein</fullName>
    </submittedName>
</protein>
<dbReference type="InParanoid" id="A2EKF2"/>
<evidence type="ECO:0000313" key="2">
    <source>
        <dbReference type="Proteomes" id="UP000001542"/>
    </source>
</evidence>
<evidence type="ECO:0000313" key="1">
    <source>
        <dbReference type="EMBL" id="EAY06860.1"/>
    </source>
</evidence>